<dbReference type="AlphaFoldDB" id="A0A5B8MIS4"/>
<evidence type="ECO:0000256" key="9">
    <source>
        <dbReference type="ARBA" id="ARBA00023015"/>
    </source>
</evidence>
<keyword evidence="9" id="KW-0805">Transcription regulation</keyword>
<evidence type="ECO:0000256" key="1">
    <source>
        <dbReference type="ARBA" id="ARBA00004123"/>
    </source>
</evidence>
<comment type="similarity">
    <text evidence="2">Belongs to the JARID1 histone demethylase family.</text>
</comment>
<dbReference type="OrthoDB" id="5876800at2759"/>
<gene>
    <name evidence="15" type="ORF">A3770_02p18000</name>
    <name evidence="14" type="ORF">CPRI1469_LOCUS5509</name>
</gene>
<evidence type="ECO:0000256" key="6">
    <source>
        <dbReference type="ARBA" id="ARBA00022964"/>
    </source>
</evidence>
<feature type="compositionally biased region" description="Low complexity" evidence="12">
    <location>
        <begin position="19"/>
        <end position="29"/>
    </location>
</feature>
<evidence type="ECO:0000256" key="3">
    <source>
        <dbReference type="ARBA" id="ARBA00022723"/>
    </source>
</evidence>
<evidence type="ECO:0000256" key="12">
    <source>
        <dbReference type="SAM" id="MobiDB-lite"/>
    </source>
</evidence>
<evidence type="ECO:0000256" key="8">
    <source>
        <dbReference type="ARBA" id="ARBA00023004"/>
    </source>
</evidence>
<evidence type="ECO:0000256" key="4">
    <source>
        <dbReference type="ARBA" id="ARBA00022833"/>
    </source>
</evidence>
<dbReference type="CDD" id="cd02208">
    <property type="entry name" value="cupin_RmlC-like"/>
    <property type="match status" value="1"/>
</dbReference>
<keyword evidence="8" id="KW-0408">Iron</keyword>
<keyword evidence="5" id="KW-0156">Chromatin regulator</keyword>
<evidence type="ECO:0000256" key="2">
    <source>
        <dbReference type="ARBA" id="ARBA00006801"/>
    </source>
</evidence>
<dbReference type="InterPro" id="IPR003347">
    <property type="entry name" value="JmjC_dom"/>
</dbReference>
<keyword evidence="3" id="KW-0479">Metal-binding</keyword>
<feature type="region of interest" description="Disordered" evidence="12">
    <location>
        <begin position="1"/>
        <end position="44"/>
    </location>
</feature>
<evidence type="ECO:0000313" key="14">
    <source>
        <dbReference type="EMBL" id="CAD9716653.1"/>
    </source>
</evidence>
<dbReference type="Pfam" id="PF13621">
    <property type="entry name" value="Cupin_8"/>
    <property type="match status" value="1"/>
</dbReference>
<evidence type="ECO:0000259" key="13">
    <source>
        <dbReference type="PROSITE" id="PS51184"/>
    </source>
</evidence>
<dbReference type="InterPro" id="IPR041070">
    <property type="entry name" value="JHD"/>
</dbReference>
<dbReference type="EMBL" id="CP031035">
    <property type="protein sequence ID" value="QDZ19282.1"/>
    <property type="molecule type" value="Genomic_DNA"/>
</dbReference>
<reference evidence="15 16" key="1">
    <citation type="submission" date="2018-07" db="EMBL/GenBank/DDBJ databases">
        <title>The complete nuclear genome of the prasinophyte Chloropicon primus (CCMP1205).</title>
        <authorList>
            <person name="Pombert J.-F."/>
            <person name="Otis C."/>
            <person name="Turmel M."/>
            <person name="Lemieux C."/>
        </authorList>
    </citation>
    <scope>NUCLEOTIDE SEQUENCE [LARGE SCALE GENOMIC DNA]</scope>
    <source>
        <strain evidence="15 16">CCMP1205</strain>
    </source>
</reference>
<dbReference type="InterPro" id="IPR050690">
    <property type="entry name" value="JHDM1_Histone_Demethylase"/>
</dbReference>
<evidence type="ECO:0000256" key="7">
    <source>
        <dbReference type="ARBA" id="ARBA00023002"/>
    </source>
</evidence>
<evidence type="ECO:0000256" key="10">
    <source>
        <dbReference type="ARBA" id="ARBA00023163"/>
    </source>
</evidence>
<dbReference type="InterPro" id="IPR041667">
    <property type="entry name" value="Cupin_8"/>
</dbReference>
<dbReference type="GO" id="GO:0006325">
    <property type="term" value="P:chromatin organization"/>
    <property type="evidence" value="ECO:0007669"/>
    <property type="project" value="UniProtKB-KW"/>
</dbReference>
<keyword evidence="6" id="KW-0223">Dioxygenase</keyword>
<feature type="compositionally biased region" description="Basic and acidic residues" evidence="12">
    <location>
        <begin position="30"/>
        <end position="44"/>
    </location>
</feature>
<dbReference type="PROSITE" id="PS51184">
    <property type="entry name" value="JMJC"/>
    <property type="match status" value="1"/>
</dbReference>
<protein>
    <recommendedName>
        <fullName evidence="13">JmjC domain-containing protein</fullName>
    </recommendedName>
</protein>
<feature type="domain" description="JmjC" evidence="13">
    <location>
        <begin position="227"/>
        <end position="383"/>
    </location>
</feature>
<evidence type="ECO:0000256" key="5">
    <source>
        <dbReference type="ARBA" id="ARBA00022853"/>
    </source>
</evidence>
<evidence type="ECO:0000313" key="16">
    <source>
        <dbReference type="Proteomes" id="UP000316726"/>
    </source>
</evidence>
<keyword evidence="11" id="KW-0539">Nucleus</keyword>
<organism evidence="15 16">
    <name type="scientific">Chloropicon primus</name>
    <dbReference type="NCBI Taxonomy" id="1764295"/>
    <lineage>
        <taxon>Eukaryota</taxon>
        <taxon>Viridiplantae</taxon>
        <taxon>Chlorophyta</taxon>
        <taxon>Chloropicophyceae</taxon>
        <taxon>Chloropicales</taxon>
        <taxon>Chloropicaceae</taxon>
        <taxon>Chloropicon</taxon>
    </lineage>
</organism>
<dbReference type="Pfam" id="PF17811">
    <property type="entry name" value="JHD"/>
    <property type="match status" value="1"/>
</dbReference>
<dbReference type="STRING" id="1764295.A0A5B8MIS4"/>
<dbReference type="SMART" id="SM00558">
    <property type="entry name" value="JmjC"/>
    <property type="match status" value="1"/>
</dbReference>
<comment type="subcellular location">
    <subcellularLocation>
        <location evidence="1">Nucleus</location>
    </subcellularLocation>
</comment>
<name>A0A5B8MIS4_9CHLO</name>
<proteinExistence type="inferred from homology"/>
<reference evidence="14" key="2">
    <citation type="submission" date="2021-01" db="EMBL/GenBank/DDBJ databases">
        <authorList>
            <person name="Corre E."/>
            <person name="Pelletier E."/>
            <person name="Niang G."/>
            <person name="Scheremetjew M."/>
            <person name="Finn R."/>
            <person name="Kale V."/>
            <person name="Holt S."/>
            <person name="Cochrane G."/>
            <person name="Meng A."/>
            <person name="Brown T."/>
            <person name="Cohen L."/>
        </authorList>
    </citation>
    <scope>NUCLEOTIDE SEQUENCE</scope>
    <source>
        <strain evidence="14">CCMP1205</strain>
    </source>
</reference>
<dbReference type="GO" id="GO:0005634">
    <property type="term" value="C:nucleus"/>
    <property type="evidence" value="ECO:0007669"/>
    <property type="project" value="UniProtKB-SubCell"/>
</dbReference>
<keyword evidence="16" id="KW-1185">Reference proteome</keyword>
<dbReference type="GO" id="GO:0046872">
    <property type="term" value="F:metal ion binding"/>
    <property type="evidence" value="ECO:0007669"/>
    <property type="project" value="UniProtKB-KW"/>
</dbReference>
<dbReference type="SUPFAM" id="SSF51197">
    <property type="entry name" value="Clavaminate synthase-like"/>
    <property type="match status" value="1"/>
</dbReference>
<dbReference type="Proteomes" id="UP000316726">
    <property type="component" value="Chromosome 2"/>
</dbReference>
<dbReference type="PANTHER" id="PTHR23123">
    <property type="entry name" value="PHD/F-BOX CONTAINING PROTEIN"/>
    <property type="match status" value="1"/>
</dbReference>
<dbReference type="Gene3D" id="2.60.120.650">
    <property type="entry name" value="Cupin"/>
    <property type="match status" value="1"/>
</dbReference>
<dbReference type="EMBL" id="HBHL01008373">
    <property type="protein sequence ID" value="CAD9716653.1"/>
    <property type="molecule type" value="Transcribed_RNA"/>
</dbReference>
<sequence length="624" mass="69190">MKEDEVVEESPWPCAAGGTTTQSISLTTTQERKEKRESLEFELKQEEKRPVRSASLRLRNKRYSADEIDGLGIEYESTRRRLSSGAAPRYKGEDMLRFPGYVSVCPASVNEEDATMDWLASGQFNKPYRLVGYSGEKLRTYQKLNDVGYIRDKVGGGREVRTIDVKTQKDGPRLTLDEWCEYWRYKTGESRAQEDDFGEVGMLVDAPEARQQPRHGKRSLNVVSLSLANSPLEEELQAPDIVQQSDLVRLFWPKDQAVHKPKAELYGLMSPAKCYTDWHVDFGGSSVWYNVVRGKKYFALAPPTEHNLKSFAAWANSPQQEKVNLLVYLKDPVLYELKAGDTMIIPGGWPHAVYTPSDSIAVGGNFLHPFNLSLQLEVWRLENALGVPMSCRFPAFKSLMWYAAKSIARLGRGGSPPAQAERPLQFAVRLPRQETDPGTASGSDCASKSAFPVLKLKVKPVSNGTSEVNGLRVRLPLSPRADQGRRLAVKLLLSHNPSNCLRILLSVLKNWIQDGSEAQACVPVDLPSPQELLGDLEGLLEVSGLLNCHGTLYEVDYGTSKLEEPQFVPTGGGAGSGHCKEKVTPLVKKLNSSTLSSPCGLGATKKVKKANGVRDRLKKKLGMR</sequence>
<keyword evidence="7" id="KW-0560">Oxidoreductase</keyword>
<keyword evidence="10" id="KW-0804">Transcription</keyword>
<accession>A0A5B8MIS4</accession>
<evidence type="ECO:0000313" key="15">
    <source>
        <dbReference type="EMBL" id="QDZ19282.1"/>
    </source>
</evidence>
<evidence type="ECO:0000256" key="11">
    <source>
        <dbReference type="ARBA" id="ARBA00023242"/>
    </source>
</evidence>
<dbReference type="GO" id="GO:0051213">
    <property type="term" value="F:dioxygenase activity"/>
    <property type="evidence" value="ECO:0007669"/>
    <property type="project" value="UniProtKB-KW"/>
</dbReference>
<keyword evidence="4" id="KW-0862">Zinc</keyword>